<protein>
    <recommendedName>
        <fullName evidence="2">histidine kinase</fullName>
        <ecNumber evidence="2">2.7.13.3</ecNumber>
    </recommendedName>
</protein>
<evidence type="ECO:0000256" key="1">
    <source>
        <dbReference type="ARBA" id="ARBA00000085"/>
    </source>
</evidence>
<dbReference type="CDD" id="cd00082">
    <property type="entry name" value="HisKA"/>
    <property type="match status" value="1"/>
</dbReference>
<dbReference type="EC" id="2.7.13.3" evidence="2"/>
<keyword evidence="5 7" id="KW-0418">Kinase</keyword>
<dbReference type="InterPro" id="IPR005467">
    <property type="entry name" value="His_kinase_dom"/>
</dbReference>
<dbReference type="InterPro" id="IPR050351">
    <property type="entry name" value="BphY/WalK/GraS-like"/>
</dbReference>
<keyword evidence="8" id="KW-1185">Reference proteome</keyword>
<evidence type="ECO:0000256" key="4">
    <source>
        <dbReference type="ARBA" id="ARBA00022679"/>
    </source>
</evidence>
<evidence type="ECO:0000259" key="6">
    <source>
        <dbReference type="PROSITE" id="PS50109"/>
    </source>
</evidence>
<dbReference type="GO" id="GO:0000155">
    <property type="term" value="F:phosphorelay sensor kinase activity"/>
    <property type="evidence" value="ECO:0007669"/>
    <property type="project" value="InterPro"/>
</dbReference>
<feature type="domain" description="Histidine kinase" evidence="6">
    <location>
        <begin position="142"/>
        <end position="351"/>
    </location>
</feature>
<dbReference type="Proteomes" id="UP000184292">
    <property type="component" value="Unassembled WGS sequence"/>
</dbReference>
<dbReference type="EMBL" id="FQYO01000003">
    <property type="protein sequence ID" value="SHI78293.1"/>
    <property type="molecule type" value="Genomic_DNA"/>
</dbReference>
<keyword evidence="3" id="KW-0597">Phosphoprotein</keyword>
<dbReference type="GO" id="GO:0000156">
    <property type="term" value="F:phosphorelay response regulator activity"/>
    <property type="evidence" value="ECO:0007669"/>
    <property type="project" value="TreeGrafter"/>
</dbReference>
<organism evidence="7 8">
    <name type="scientific">Wenxinia saemankumensis</name>
    <dbReference type="NCBI Taxonomy" id="1447782"/>
    <lineage>
        <taxon>Bacteria</taxon>
        <taxon>Pseudomonadati</taxon>
        <taxon>Pseudomonadota</taxon>
        <taxon>Alphaproteobacteria</taxon>
        <taxon>Rhodobacterales</taxon>
        <taxon>Roseobacteraceae</taxon>
        <taxon>Wenxinia</taxon>
    </lineage>
</organism>
<dbReference type="InterPro" id="IPR036097">
    <property type="entry name" value="HisK_dim/P_sf"/>
</dbReference>
<name>A0A1M6DYS5_9RHOB</name>
<evidence type="ECO:0000256" key="3">
    <source>
        <dbReference type="ARBA" id="ARBA00022553"/>
    </source>
</evidence>
<dbReference type="PANTHER" id="PTHR42878:SF15">
    <property type="entry name" value="BACTERIOPHYTOCHROME"/>
    <property type="match status" value="1"/>
</dbReference>
<dbReference type="SMART" id="SM00387">
    <property type="entry name" value="HATPase_c"/>
    <property type="match status" value="1"/>
</dbReference>
<dbReference type="SUPFAM" id="SSF47384">
    <property type="entry name" value="Homodimeric domain of signal transducing histidine kinase"/>
    <property type="match status" value="1"/>
</dbReference>
<dbReference type="PANTHER" id="PTHR42878">
    <property type="entry name" value="TWO-COMPONENT HISTIDINE KINASE"/>
    <property type="match status" value="1"/>
</dbReference>
<dbReference type="SMART" id="SM00388">
    <property type="entry name" value="HisKA"/>
    <property type="match status" value="1"/>
</dbReference>
<dbReference type="InterPro" id="IPR004358">
    <property type="entry name" value="Sig_transdc_His_kin-like_C"/>
</dbReference>
<dbReference type="PRINTS" id="PR00344">
    <property type="entry name" value="BCTRLSENSOR"/>
</dbReference>
<sequence length="351" mass="37138">MLDLVPVPLLRLGRDLCLRHLNRAAERLLVRQTGRSPPSGAALGDLLAGPRPGLAVDMAAAATGGQLGLRLAPGRPPVGAQVAYDPGAGEYVVALSDSSGMQTTLRRLRLEQEALSRSAHLDREARRAAEARNRALEGFSAMAAHDLRQPLRNIRHLLDFLQEDHGHALAPEATDLVGQARDCAIGLAGLVDDLLTYARLGWQEIEMEPVDLDALAGQLHLDFGEELRQQGGALTIPSPLGYVTGAGGLVRVLLSNLVGNAVKYRHPDRAPCVTLARTGGILTVADNGRGFPPEEAEHIFDPFVRLHRGSGAGGTGFGLAVCRAVAERHGWTLTAHGLPGEGATFTLSGLS</sequence>
<dbReference type="PROSITE" id="PS50109">
    <property type="entry name" value="HIS_KIN"/>
    <property type="match status" value="1"/>
</dbReference>
<dbReference type="Pfam" id="PF00512">
    <property type="entry name" value="HisKA"/>
    <property type="match status" value="1"/>
</dbReference>
<evidence type="ECO:0000313" key="8">
    <source>
        <dbReference type="Proteomes" id="UP000184292"/>
    </source>
</evidence>
<dbReference type="Pfam" id="PF02518">
    <property type="entry name" value="HATPase_c"/>
    <property type="match status" value="1"/>
</dbReference>
<reference evidence="7 8" key="1">
    <citation type="submission" date="2016-11" db="EMBL/GenBank/DDBJ databases">
        <authorList>
            <person name="Jaros S."/>
            <person name="Januszkiewicz K."/>
            <person name="Wedrychowicz H."/>
        </authorList>
    </citation>
    <scope>NUCLEOTIDE SEQUENCE [LARGE SCALE GENOMIC DNA]</scope>
    <source>
        <strain evidence="7 8">DSM 100565</strain>
    </source>
</reference>
<dbReference type="InterPro" id="IPR003661">
    <property type="entry name" value="HisK_dim/P_dom"/>
</dbReference>
<evidence type="ECO:0000256" key="2">
    <source>
        <dbReference type="ARBA" id="ARBA00012438"/>
    </source>
</evidence>
<accession>A0A1M6DYS5</accession>
<keyword evidence="4" id="KW-0808">Transferase</keyword>
<dbReference type="InterPro" id="IPR036890">
    <property type="entry name" value="HATPase_C_sf"/>
</dbReference>
<evidence type="ECO:0000256" key="5">
    <source>
        <dbReference type="ARBA" id="ARBA00022777"/>
    </source>
</evidence>
<dbReference type="Gene3D" id="1.10.287.130">
    <property type="match status" value="1"/>
</dbReference>
<dbReference type="GO" id="GO:0030295">
    <property type="term" value="F:protein kinase activator activity"/>
    <property type="evidence" value="ECO:0007669"/>
    <property type="project" value="TreeGrafter"/>
</dbReference>
<gene>
    <name evidence="7" type="ORF">SAMN05444417_1684</name>
</gene>
<dbReference type="STRING" id="1447782.SAMN05444417_1684"/>
<evidence type="ECO:0000313" key="7">
    <source>
        <dbReference type="EMBL" id="SHI78293.1"/>
    </source>
</evidence>
<proteinExistence type="predicted"/>
<dbReference type="InterPro" id="IPR003594">
    <property type="entry name" value="HATPase_dom"/>
</dbReference>
<comment type="catalytic activity">
    <reaction evidence="1">
        <text>ATP + protein L-histidine = ADP + protein N-phospho-L-histidine.</text>
        <dbReference type="EC" id="2.7.13.3"/>
    </reaction>
</comment>
<dbReference type="CDD" id="cd00075">
    <property type="entry name" value="HATPase"/>
    <property type="match status" value="1"/>
</dbReference>
<dbReference type="SUPFAM" id="SSF55874">
    <property type="entry name" value="ATPase domain of HSP90 chaperone/DNA topoisomerase II/histidine kinase"/>
    <property type="match status" value="1"/>
</dbReference>
<dbReference type="Gene3D" id="3.30.565.10">
    <property type="entry name" value="Histidine kinase-like ATPase, C-terminal domain"/>
    <property type="match status" value="1"/>
</dbReference>
<dbReference type="AlphaFoldDB" id="A0A1M6DYS5"/>
<dbReference type="GO" id="GO:0007234">
    <property type="term" value="P:osmosensory signaling via phosphorelay pathway"/>
    <property type="evidence" value="ECO:0007669"/>
    <property type="project" value="TreeGrafter"/>
</dbReference>